<dbReference type="Pfam" id="PF04101">
    <property type="entry name" value="Glyco_tran_28_C"/>
    <property type="match status" value="1"/>
</dbReference>
<comment type="catalytic activity">
    <reaction evidence="10">
        <text>di-trans,octa-cis-undecaprenyl diphospho-N-acetyl-alpha-D-muramoyl-L-alanyl-D-glutamyl-meso-2,6-diaminopimeloyl-D-alanyl-D-alanine + UDP-N-acetyl-alpha-D-glucosamine = di-trans,octa-cis-undecaprenyl diphospho-[N-acetyl-alpha-D-glucosaminyl-(1-&gt;4)]-N-acetyl-alpha-D-muramoyl-L-alanyl-D-glutamyl-meso-2,6-diaminopimeloyl-D-alanyl-D-alanine + UDP + H(+)</text>
        <dbReference type="Rhea" id="RHEA:31227"/>
        <dbReference type="ChEBI" id="CHEBI:15378"/>
        <dbReference type="ChEBI" id="CHEBI:57705"/>
        <dbReference type="ChEBI" id="CHEBI:58223"/>
        <dbReference type="ChEBI" id="CHEBI:61387"/>
        <dbReference type="ChEBI" id="CHEBI:61388"/>
        <dbReference type="EC" id="2.4.1.227"/>
    </reaction>
</comment>
<dbReference type="PANTHER" id="PTHR21015">
    <property type="entry name" value="UDP-N-ACETYLGLUCOSAMINE--N-ACETYLMURAMYL-(PENTAPEPTIDE) PYROPHOSPHORYL-UNDECAPRENOL N-ACETYLGLUCOSAMINE TRANSFERASE 1"/>
    <property type="match status" value="1"/>
</dbReference>
<keyword evidence="5 10" id="KW-0133">Cell shape</keyword>
<keyword evidence="2 10" id="KW-0132">Cell division</keyword>
<comment type="function">
    <text evidence="10">Cell wall formation. Catalyzes the transfer of a GlcNAc subunit on undecaprenyl-pyrophosphoryl-MurNAc-pentapeptide (lipid intermediate I) to form undecaprenyl-pyrophosphoryl-MurNAc-(pentapeptide)GlcNAc (lipid intermediate II).</text>
</comment>
<evidence type="ECO:0000259" key="11">
    <source>
        <dbReference type="Pfam" id="PF03033"/>
    </source>
</evidence>
<feature type="binding site" evidence="10">
    <location>
        <begin position="12"/>
        <end position="14"/>
    </location>
    <ligand>
        <name>UDP-N-acetyl-alpha-D-glucosamine</name>
        <dbReference type="ChEBI" id="CHEBI:57705"/>
    </ligand>
</feature>
<comment type="pathway">
    <text evidence="10">Cell wall biogenesis; peptidoglycan biosynthesis.</text>
</comment>
<dbReference type="PANTHER" id="PTHR21015:SF22">
    <property type="entry name" value="GLYCOSYLTRANSFERASE"/>
    <property type="match status" value="1"/>
</dbReference>
<dbReference type="HAMAP" id="MF_00033">
    <property type="entry name" value="MurG"/>
    <property type="match status" value="1"/>
</dbReference>
<dbReference type="GO" id="GO:0005886">
    <property type="term" value="C:plasma membrane"/>
    <property type="evidence" value="ECO:0007669"/>
    <property type="project" value="UniProtKB-SubCell"/>
</dbReference>
<feature type="binding site" evidence="10">
    <location>
        <position position="126"/>
    </location>
    <ligand>
        <name>UDP-N-acetyl-alpha-D-glucosamine</name>
        <dbReference type="ChEBI" id="CHEBI:57705"/>
    </ligand>
</feature>
<feature type="binding site" evidence="10">
    <location>
        <position position="198"/>
    </location>
    <ligand>
        <name>UDP-N-acetyl-alpha-D-glucosamine</name>
        <dbReference type="ChEBI" id="CHEBI:57705"/>
    </ligand>
</feature>
<dbReference type="AlphaFoldDB" id="A0A1C3P7M2"/>
<keyword evidence="8 10" id="KW-0131">Cell cycle</keyword>
<feature type="binding site" evidence="10">
    <location>
        <position position="296"/>
    </location>
    <ligand>
        <name>UDP-N-acetyl-alpha-D-glucosamine</name>
        <dbReference type="ChEBI" id="CHEBI:57705"/>
    </ligand>
</feature>
<evidence type="ECO:0000313" key="14">
    <source>
        <dbReference type="Proteomes" id="UP000199013"/>
    </source>
</evidence>
<evidence type="ECO:0000256" key="4">
    <source>
        <dbReference type="ARBA" id="ARBA00022679"/>
    </source>
</evidence>
<dbReference type="EC" id="2.4.1.227" evidence="10"/>
<keyword evidence="6 10" id="KW-0573">Peptidoglycan synthesis</keyword>
<evidence type="ECO:0000256" key="8">
    <source>
        <dbReference type="ARBA" id="ARBA00023306"/>
    </source>
</evidence>
<comment type="subcellular location">
    <subcellularLocation>
        <location evidence="10">Cell membrane</location>
        <topology evidence="10">Peripheral membrane protein</topology>
        <orientation evidence="10">Cytoplasmic side</orientation>
    </subcellularLocation>
</comment>
<comment type="caution">
    <text evidence="10">Lacks conserved residue(s) required for the propagation of feature annotation.</text>
</comment>
<proteinExistence type="inferred from homology"/>
<keyword evidence="14" id="KW-1185">Reference proteome</keyword>
<accession>A0A1C3P7M2</accession>
<dbReference type="EMBL" id="FLUV01001958">
    <property type="protein sequence ID" value="SBW25790.1"/>
    <property type="molecule type" value="Genomic_DNA"/>
</dbReference>
<dbReference type="InterPro" id="IPR006009">
    <property type="entry name" value="GlcNAc_MurG"/>
</dbReference>
<feature type="domain" description="Glycosyl transferase family 28 C-terminal" evidence="12">
    <location>
        <begin position="191"/>
        <end position="353"/>
    </location>
</feature>
<dbReference type="GO" id="GO:0050511">
    <property type="term" value="F:undecaprenyldiphospho-muramoylpentapeptide beta-N-acetylglucosaminyltransferase activity"/>
    <property type="evidence" value="ECO:0007669"/>
    <property type="project" value="UniProtKB-UniRule"/>
</dbReference>
<dbReference type="InterPro" id="IPR007235">
    <property type="entry name" value="Glyco_trans_28_C"/>
</dbReference>
<feature type="binding site" evidence="10">
    <location>
        <position position="163"/>
    </location>
    <ligand>
        <name>UDP-N-acetyl-alpha-D-glucosamine</name>
        <dbReference type="ChEBI" id="CHEBI:57705"/>
    </ligand>
</feature>
<dbReference type="GO" id="GO:0005975">
    <property type="term" value="P:carbohydrate metabolic process"/>
    <property type="evidence" value="ECO:0007669"/>
    <property type="project" value="InterPro"/>
</dbReference>
<dbReference type="GO" id="GO:0051991">
    <property type="term" value="F:UDP-N-acetyl-D-glucosamine:N-acetylmuramoyl-L-alanyl-D-glutamyl-meso-2,6-diaminopimelyl-D-alanyl-D-alanine-diphosphoundecaprenol 4-beta-N-acetylglucosaminlytransferase activity"/>
    <property type="evidence" value="ECO:0007669"/>
    <property type="project" value="RHEA"/>
</dbReference>
<dbReference type="NCBIfam" id="TIGR01133">
    <property type="entry name" value="murG"/>
    <property type="match status" value="1"/>
</dbReference>
<keyword evidence="3 10" id="KW-0328">Glycosyltransferase</keyword>
<keyword evidence="1 10" id="KW-1003">Cell membrane</keyword>
<evidence type="ECO:0000259" key="12">
    <source>
        <dbReference type="Pfam" id="PF04101"/>
    </source>
</evidence>
<dbReference type="InterPro" id="IPR004276">
    <property type="entry name" value="GlycoTrans_28_N"/>
</dbReference>
<dbReference type="Gene3D" id="3.40.50.2000">
    <property type="entry name" value="Glycogen Phosphorylase B"/>
    <property type="match status" value="2"/>
</dbReference>
<keyword evidence="4 10" id="KW-0808">Transferase</keyword>
<evidence type="ECO:0000256" key="6">
    <source>
        <dbReference type="ARBA" id="ARBA00022984"/>
    </source>
</evidence>
<dbReference type="CDD" id="cd03785">
    <property type="entry name" value="GT28_MurG"/>
    <property type="match status" value="1"/>
</dbReference>
<dbReference type="GO" id="GO:0051301">
    <property type="term" value="P:cell division"/>
    <property type="evidence" value="ECO:0007669"/>
    <property type="project" value="UniProtKB-KW"/>
</dbReference>
<organism evidence="13 14">
    <name type="scientific">Candidatus Protofrankia californiensis</name>
    <dbReference type="NCBI Taxonomy" id="1839754"/>
    <lineage>
        <taxon>Bacteria</taxon>
        <taxon>Bacillati</taxon>
        <taxon>Actinomycetota</taxon>
        <taxon>Actinomycetes</taxon>
        <taxon>Frankiales</taxon>
        <taxon>Frankiaceae</taxon>
        <taxon>Protofrankia</taxon>
    </lineage>
</organism>
<dbReference type="UniPathway" id="UPA00219"/>
<feature type="domain" description="Glycosyltransferase family 28 N-terminal" evidence="11">
    <location>
        <begin position="5"/>
        <end position="143"/>
    </location>
</feature>
<name>A0A1C3P7M2_9ACTN</name>
<dbReference type="GO" id="GO:0071555">
    <property type="term" value="P:cell wall organization"/>
    <property type="evidence" value="ECO:0007669"/>
    <property type="project" value="UniProtKB-KW"/>
</dbReference>
<dbReference type="GO" id="GO:0009252">
    <property type="term" value="P:peptidoglycan biosynthetic process"/>
    <property type="evidence" value="ECO:0007669"/>
    <property type="project" value="UniProtKB-UniRule"/>
</dbReference>
<reference evidence="14" key="1">
    <citation type="submission" date="2016-02" db="EMBL/GenBank/DDBJ databases">
        <authorList>
            <person name="Wibberg D."/>
        </authorList>
    </citation>
    <scope>NUCLEOTIDE SEQUENCE [LARGE SCALE GENOMIC DNA]</scope>
</reference>
<evidence type="ECO:0000256" key="10">
    <source>
        <dbReference type="HAMAP-Rule" id="MF_00033"/>
    </source>
</evidence>
<dbReference type="Proteomes" id="UP000199013">
    <property type="component" value="Unassembled WGS sequence"/>
</dbReference>
<evidence type="ECO:0000313" key="13">
    <source>
        <dbReference type="EMBL" id="SBW25790.1"/>
    </source>
</evidence>
<dbReference type="SUPFAM" id="SSF53756">
    <property type="entry name" value="UDP-Glycosyltransferase/glycogen phosphorylase"/>
    <property type="match status" value="1"/>
</dbReference>
<comment type="similarity">
    <text evidence="10">Belongs to the glycosyltransferase 28 family. MurG subfamily.</text>
</comment>
<evidence type="ECO:0000256" key="7">
    <source>
        <dbReference type="ARBA" id="ARBA00023136"/>
    </source>
</evidence>
<sequence>MLRSVVLAGGGTAGHVEPALAVADALRAADPRMRLTLLGTESGLEARLVPARGYELATVPKVPLPRRPTPSLLTVPGRLAGAVSQASATLARVRADVVVGFGGYVSVPAYLAARRAGIPIVVHEANPLPGVANRIGARFTSYVAVSYPNTPLRGGQLTGIPLRPEILRLDRSPAAARAARAGYDLDPDRVTLLVFGGSQGARRLNDVISSVAREITASGVQVLHAAGPKNADTVLAALPADLAAPYVVRPYLDHMASAYAAADMALCRSGAMTCAELAAVGLPAVYVPLPHGNGEQRRNALPTVEAGGGLMVDDADLSAQWVSAELLPVLTSAERLAKMSAACAGSGHPDAVNMIVSMIREAAASRRRQPARHAAR</sequence>
<evidence type="ECO:0000256" key="2">
    <source>
        <dbReference type="ARBA" id="ARBA00022618"/>
    </source>
</evidence>
<dbReference type="Pfam" id="PF03033">
    <property type="entry name" value="Glyco_transf_28"/>
    <property type="match status" value="1"/>
</dbReference>
<gene>
    <name evidence="10 13" type="primary">murG</name>
    <name evidence="13" type="ORF">FDG2_4679</name>
</gene>
<dbReference type="GO" id="GO:0008360">
    <property type="term" value="P:regulation of cell shape"/>
    <property type="evidence" value="ECO:0007669"/>
    <property type="project" value="UniProtKB-KW"/>
</dbReference>
<keyword evidence="7 10" id="KW-0472">Membrane</keyword>
<evidence type="ECO:0000256" key="3">
    <source>
        <dbReference type="ARBA" id="ARBA00022676"/>
    </source>
</evidence>
<evidence type="ECO:0000256" key="9">
    <source>
        <dbReference type="ARBA" id="ARBA00023316"/>
    </source>
</evidence>
<protein>
    <recommendedName>
        <fullName evidence="10">UDP-N-acetylglucosamine--N-acetylmuramyl-(pentapeptide) pyrophosphoryl-undecaprenol N-acetylglucosamine transferase</fullName>
        <ecNumber evidence="10">2.4.1.227</ecNumber>
    </recommendedName>
    <alternativeName>
        <fullName evidence="10">Undecaprenyl-PP-MurNAc-pentapeptide-UDPGlcNAc GlcNAc transferase</fullName>
    </alternativeName>
</protein>
<evidence type="ECO:0000256" key="5">
    <source>
        <dbReference type="ARBA" id="ARBA00022960"/>
    </source>
</evidence>
<evidence type="ECO:0000256" key="1">
    <source>
        <dbReference type="ARBA" id="ARBA00022475"/>
    </source>
</evidence>
<keyword evidence="9 10" id="KW-0961">Cell wall biogenesis/degradation</keyword>